<protein>
    <submittedName>
        <fullName evidence="2">Uncharacterized protein</fullName>
    </submittedName>
</protein>
<name>A0AAV0BX32_PHAPC</name>
<keyword evidence="3" id="KW-1185">Reference proteome</keyword>
<reference evidence="2" key="1">
    <citation type="submission" date="2022-06" db="EMBL/GenBank/DDBJ databases">
        <authorList>
            <consortium name="SYNGENTA / RWTH Aachen University"/>
        </authorList>
    </citation>
    <scope>NUCLEOTIDE SEQUENCE</scope>
</reference>
<feature type="compositionally biased region" description="Polar residues" evidence="1">
    <location>
        <begin position="1"/>
        <end position="18"/>
    </location>
</feature>
<organism evidence="2 3">
    <name type="scientific">Phakopsora pachyrhizi</name>
    <name type="common">Asian soybean rust disease fungus</name>
    <dbReference type="NCBI Taxonomy" id="170000"/>
    <lineage>
        <taxon>Eukaryota</taxon>
        <taxon>Fungi</taxon>
        <taxon>Dikarya</taxon>
        <taxon>Basidiomycota</taxon>
        <taxon>Pucciniomycotina</taxon>
        <taxon>Pucciniomycetes</taxon>
        <taxon>Pucciniales</taxon>
        <taxon>Phakopsoraceae</taxon>
        <taxon>Phakopsora</taxon>
    </lineage>
</organism>
<comment type="caution">
    <text evidence="2">The sequence shown here is derived from an EMBL/GenBank/DDBJ whole genome shotgun (WGS) entry which is preliminary data.</text>
</comment>
<dbReference type="EMBL" id="CALTRL010006201">
    <property type="protein sequence ID" value="CAH7690129.1"/>
    <property type="molecule type" value="Genomic_DNA"/>
</dbReference>
<evidence type="ECO:0000256" key="1">
    <source>
        <dbReference type="SAM" id="MobiDB-lite"/>
    </source>
</evidence>
<proteinExistence type="predicted"/>
<gene>
    <name evidence="2" type="ORF">PPACK8108_LOCUS25375</name>
</gene>
<feature type="compositionally biased region" description="Acidic residues" evidence="1">
    <location>
        <begin position="168"/>
        <end position="177"/>
    </location>
</feature>
<accession>A0AAV0BX32</accession>
<dbReference type="Proteomes" id="UP001153365">
    <property type="component" value="Unassembled WGS sequence"/>
</dbReference>
<feature type="region of interest" description="Disordered" evidence="1">
    <location>
        <begin position="1"/>
        <end position="26"/>
    </location>
</feature>
<feature type="region of interest" description="Disordered" evidence="1">
    <location>
        <begin position="86"/>
        <end position="106"/>
    </location>
</feature>
<sequence length="191" mass="21498">MTQDKPSGVRMQTATRTEGATEHPQLACHCDPHRPGTCAGWWMKSPEDGAAMDVEEDEDGIMGAVTKDWDDEWTDSVGFEDNGLEGQSLHLVPHPKPHLHPQIQNDQVDEGLFTVISSRSNYREKDMNKRDDRSDGHETDSTLELIGAKWIDDETDESSIWVKVPESVEEDALDNDEGERFVEDETDLMTS</sequence>
<evidence type="ECO:0000313" key="2">
    <source>
        <dbReference type="EMBL" id="CAH7690129.1"/>
    </source>
</evidence>
<feature type="region of interest" description="Disordered" evidence="1">
    <location>
        <begin position="168"/>
        <end position="191"/>
    </location>
</feature>
<dbReference type="AlphaFoldDB" id="A0AAV0BX32"/>
<evidence type="ECO:0000313" key="3">
    <source>
        <dbReference type="Proteomes" id="UP001153365"/>
    </source>
</evidence>